<dbReference type="Proteomes" id="UP001159363">
    <property type="component" value="Chromosome 1"/>
</dbReference>
<dbReference type="EMBL" id="JARBHB010000001">
    <property type="protein sequence ID" value="KAJ8894828.1"/>
    <property type="molecule type" value="Genomic_DNA"/>
</dbReference>
<feature type="compositionally biased region" description="Pro residues" evidence="1">
    <location>
        <begin position="650"/>
        <end position="662"/>
    </location>
</feature>
<keyword evidence="3" id="KW-1185">Reference proteome</keyword>
<feature type="compositionally biased region" description="Basic and acidic residues" evidence="1">
    <location>
        <begin position="898"/>
        <end position="912"/>
    </location>
</feature>
<feature type="region of interest" description="Disordered" evidence="1">
    <location>
        <begin position="639"/>
        <end position="680"/>
    </location>
</feature>
<sequence>MLADFYDFFLEFFNQRLQDIRIDIFVTTPYSICRQTSSDSSGEVRSYWFLRSTEQLLPASGKFEVTVNEIYLPGIERAEILIREVLEELLECVSVVHLSLQYEYLLLKMTSFFQQFVTKRGNNTGDTNTARLAPHRPYAQGMQCFRRDANILIQCECNLYGVQNILIQCECALYGVQNILIQCECDLYGVQNILIQCECALYGVQNILIQCECALYGVQNILIQLCWEIQFFLLKYFTCAQYANLRKEKHTLQTNSECTFKPFGKAKNGPFKLLYLKIRLSHFPAPSLNRQERSPKITIPGDRMGALIGAEKVASRCNASRTRTVTRGRHVAWRHPPSPPITTTTSPEDDFRPPSAYFITVTIRQVTGDRNSDRNKDSKTLDICEKTGANRGPLLREAVALSITPRRQHRSIEKIHSPHNATFMASSRRKDCTPDERLARRDDKANGVRAIVDLRAQTFRSLEPMGANRSHERNFKFLARMLNKRHTENWSVRTMDVIDDGVATAYLLHVYQAKPMPCLTSFNCACADRLFTLLCSDWLQLIATHRNTSQYCEKRFKALLNLFRRNPSFSLSIHLKSASDDSSVRREFERERRCWLFVTQPQTPNTCTLRSSGAPQLKEFRRRCLNRSRVVTKKIQQKINLLRGEGNPQTTPPPPPPPPPGTSPAGFAPRARPTPEMGSRVSYSRTKVCCAKRFTAKRRELRGGGVTILGGIDSVRGGIGLHVSSTARSLETDPVAQRSTGDEGISYGLHVGRKAVQCWDTEIGCVQPARSFYLMFSLLITSLHSNSRHGILCTPPLKAVHEKVCIFEINLRKKSLPRSAYVLTDALSDMRRVKLAEEYTTCIQVDVKQGFQKCSFYSEPPVPNFSRTAPVNFARANTRGIAERTGECCSNGVLRLDEGEGRSPRKPSDQRYRPARFPACEDPGATPDGTRTRFAVCEASTRSTTAAPNLQIWNYFPSIVTNFTERMFLRTPVKIHALRGSDIFFKVDFKSAQVIVNNLYLQPYLVLIQVCTRPAARADIIVSIPAAMEDSHYTTAVRVLVFGTLGGCSVQDGGVLFGFFINSFQVVATGSALRSETAMGLARRVNTMTGATLARIPAAMADLAQAFAESGIV</sequence>
<reference evidence="2 3" key="1">
    <citation type="submission" date="2023-02" db="EMBL/GenBank/DDBJ databases">
        <title>LHISI_Scaffold_Assembly.</title>
        <authorList>
            <person name="Stuart O.P."/>
            <person name="Cleave R."/>
            <person name="Magrath M.J.L."/>
            <person name="Mikheyev A.S."/>
        </authorList>
    </citation>
    <scope>NUCLEOTIDE SEQUENCE [LARGE SCALE GENOMIC DNA]</scope>
    <source>
        <strain evidence="2">Daus_M_001</strain>
        <tissue evidence="2">Leg muscle</tissue>
    </source>
</reference>
<evidence type="ECO:0000313" key="3">
    <source>
        <dbReference type="Proteomes" id="UP001159363"/>
    </source>
</evidence>
<proteinExistence type="predicted"/>
<organism evidence="2 3">
    <name type="scientific">Dryococelus australis</name>
    <dbReference type="NCBI Taxonomy" id="614101"/>
    <lineage>
        <taxon>Eukaryota</taxon>
        <taxon>Metazoa</taxon>
        <taxon>Ecdysozoa</taxon>
        <taxon>Arthropoda</taxon>
        <taxon>Hexapoda</taxon>
        <taxon>Insecta</taxon>
        <taxon>Pterygota</taxon>
        <taxon>Neoptera</taxon>
        <taxon>Polyneoptera</taxon>
        <taxon>Phasmatodea</taxon>
        <taxon>Verophasmatodea</taxon>
        <taxon>Anareolatae</taxon>
        <taxon>Phasmatidae</taxon>
        <taxon>Eurycanthinae</taxon>
        <taxon>Dryococelus</taxon>
    </lineage>
</organism>
<feature type="region of interest" description="Disordered" evidence="1">
    <location>
        <begin position="898"/>
        <end position="927"/>
    </location>
</feature>
<comment type="caution">
    <text evidence="2">The sequence shown here is derived from an EMBL/GenBank/DDBJ whole genome shotgun (WGS) entry which is preliminary data.</text>
</comment>
<evidence type="ECO:0000313" key="2">
    <source>
        <dbReference type="EMBL" id="KAJ8894828.1"/>
    </source>
</evidence>
<gene>
    <name evidence="2" type="ORF">PR048_000135</name>
</gene>
<name>A0ABQ9IDS7_9NEOP</name>
<evidence type="ECO:0000256" key="1">
    <source>
        <dbReference type="SAM" id="MobiDB-lite"/>
    </source>
</evidence>
<protein>
    <submittedName>
        <fullName evidence="2">Uncharacterized protein</fullName>
    </submittedName>
</protein>
<feature type="region of interest" description="Disordered" evidence="1">
    <location>
        <begin position="325"/>
        <end position="350"/>
    </location>
</feature>
<accession>A0ABQ9IDS7</accession>